<keyword evidence="5" id="KW-0175">Coiled coil</keyword>
<dbReference type="RefSeq" id="WP_153758364.1">
    <property type="nucleotide sequence ID" value="NZ_CP045851.1"/>
</dbReference>
<keyword evidence="2 4" id="KW-0238">DNA-binding</keyword>
<dbReference type="KEGG" id="atq:GH723_03600"/>
<dbReference type="Gene3D" id="1.10.357.10">
    <property type="entry name" value="Tetracycline Repressor, domain 2"/>
    <property type="match status" value="1"/>
</dbReference>
<accession>A0A5Q2RBP8</accession>
<evidence type="ECO:0000313" key="8">
    <source>
        <dbReference type="Proteomes" id="UP000334019"/>
    </source>
</evidence>
<dbReference type="Pfam" id="PF00440">
    <property type="entry name" value="TetR_N"/>
    <property type="match status" value="1"/>
</dbReference>
<dbReference type="PROSITE" id="PS50977">
    <property type="entry name" value="HTH_TETR_2"/>
    <property type="match status" value="1"/>
</dbReference>
<dbReference type="Gene3D" id="1.10.10.60">
    <property type="entry name" value="Homeodomain-like"/>
    <property type="match status" value="1"/>
</dbReference>
<proteinExistence type="predicted"/>
<gene>
    <name evidence="7" type="ORF">GH723_03600</name>
</gene>
<sequence length="196" mass="21482">MDVRVARTRSNVLRAATELLVEGGPGAVTIDAVVARSGVARSTIYRHWESRDEVLFDVIESCAPEVDPPGDELDFEAALRALVDQVRRMSNDPEWARILPALLTLRSQQHDLADLERRLEERQKEALGAVLQRGIDAGSLPADVDVEQAGALLIGPLVFAMLMDRPAIDDDFCDLVVTGFLSGYASRHASRATHAR</sequence>
<evidence type="ECO:0000259" key="6">
    <source>
        <dbReference type="PROSITE" id="PS50977"/>
    </source>
</evidence>
<dbReference type="GO" id="GO:0003700">
    <property type="term" value="F:DNA-binding transcription factor activity"/>
    <property type="evidence" value="ECO:0007669"/>
    <property type="project" value="TreeGrafter"/>
</dbReference>
<feature type="DNA-binding region" description="H-T-H motif" evidence="4">
    <location>
        <begin position="29"/>
        <end position="48"/>
    </location>
</feature>
<dbReference type="InterPro" id="IPR001647">
    <property type="entry name" value="HTH_TetR"/>
</dbReference>
<dbReference type="SUPFAM" id="SSF48498">
    <property type="entry name" value="Tetracyclin repressor-like, C-terminal domain"/>
    <property type="match status" value="1"/>
</dbReference>
<keyword evidence="8" id="KW-1185">Reference proteome</keyword>
<dbReference type="AlphaFoldDB" id="A0A5Q2RBP8"/>
<feature type="coiled-coil region" evidence="5">
    <location>
        <begin position="105"/>
        <end position="132"/>
    </location>
</feature>
<dbReference type="GO" id="GO:0000976">
    <property type="term" value="F:transcription cis-regulatory region binding"/>
    <property type="evidence" value="ECO:0007669"/>
    <property type="project" value="TreeGrafter"/>
</dbReference>
<dbReference type="PRINTS" id="PR00455">
    <property type="entry name" value="HTHTETR"/>
</dbReference>
<evidence type="ECO:0000256" key="1">
    <source>
        <dbReference type="ARBA" id="ARBA00023015"/>
    </source>
</evidence>
<evidence type="ECO:0000256" key="3">
    <source>
        <dbReference type="ARBA" id="ARBA00023163"/>
    </source>
</evidence>
<dbReference type="InterPro" id="IPR009057">
    <property type="entry name" value="Homeodomain-like_sf"/>
</dbReference>
<dbReference type="PANTHER" id="PTHR30055">
    <property type="entry name" value="HTH-TYPE TRANSCRIPTIONAL REGULATOR RUTR"/>
    <property type="match status" value="1"/>
</dbReference>
<organism evidence="7 8">
    <name type="scientific">Actinomarinicola tropica</name>
    <dbReference type="NCBI Taxonomy" id="2789776"/>
    <lineage>
        <taxon>Bacteria</taxon>
        <taxon>Bacillati</taxon>
        <taxon>Actinomycetota</taxon>
        <taxon>Acidimicrobiia</taxon>
        <taxon>Acidimicrobiales</taxon>
        <taxon>Iamiaceae</taxon>
        <taxon>Actinomarinicola</taxon>
    </lineage>
</organism>
<keyword evidence="1" id="KW-0805">Transcription regulation</keyword>
<dbReference type="InterPro" id="IPR036271">
    <property type="entry name" value="Tet_transcr_reg_TetR-rel_C_sf"/>
</dbReference>
<dbReference type="InterPro" id="IPR050109">
    <property type="entry name" value="HTH-type_TetR-like_transc_reg"/>
</dbReference>
<keyword evidence="3" id="KW-0804">Transcription</keyword>
<dbReference type="SUPFAM" id="SSF46689">
    <property type="entry name" value="Homeodomain-like"/>
    <property type="match status" value="1"/>
</dbReference>
<feature type="domain" description="HTH tetR-type" evidence="6">
    <location>
        <begin position="6"/>
        <end position="66"/>
    </location>
</feature>
<reference evidence="7 8" key="1">
    <citation type="submission" date="2019-11" db="EMBL/GenBank/DDBJ databases">
        <authorList>
            <person name="He Y."/>
        </authorList>
    </citation>
    <scope>NUCLEOTIDE SEQUENCE [LARGE SCALE GENOMIC DNA]</scope>
    <source>
        <strain evidence="7 8">SCSIO 58843</strain>
    </source>
</reference>
<dbReference type="EMBL" id="CP045851">
    <property type="protein sequence ID" value="QGG94258.1"/>
    <property type="molecule type" value="Genomic_DNA"/>
</dbReference>
<name>A0A5Q2RBP8_9ACTN</name>
<evidence type="ECO:0000256" key="4">
    <source>
        <dbReference type="PROSITE-ProRule" id="PRU00335"/>
    </source>
</evidence>
<evidence type="ECO:0000256" key="5">
    <source>
        <dbReference type="SAM" id="Coils"/>
    </source>
</evidence>
<dbReference type="InterPro" id="IPR011075">
    <property type="entry name" value="TetR_C"/>
</dbReference>
<dbReference type="PANTHER" id="PTHR30055:SF148">
    <property type="entry name" value="TETR-FAMILY TRANSCRIPTIONAL REGULATOR"/>
    <property type="match status" value="1"/>
</dbReference>
<dbReference type="Proteomes" id="UP000334019">
    <property type="component" value="Chromosome"/>
</dbReference>
<evidence type="ECO:0000313" key="7">
    <source>
        <dbReference type="EMBL" id="QGG94258.1"/>
    </source>
</evidence>
<dbReference type="Pfam" id="PF16859">
    <property type="entry name" value="TetR_C_11"/>
    <property type="match status" value="1"/>
</dbReference>
<protein>
    <submittedName>
        <fullName evidence="7">TetR family transcriptional regulator</fullName>
    </submittedName>
</protein>
<evidence type="ECO:0000256" key="2">
    <source>
        <dbReference type="ARBA" id="ARBA00023125"/>
    </source>
</evidence>